<dbReference type="EMBL" id="GDHC01021069">
    <property type="protein sequence ID" value="JAP97559.1"/>
    <property type="molecule type" value="Transcribed_RNA"/>
</dbReference>
<keyword evidence="1" id="KW-0812">Transmembrane</keyword>
<dbReference type="AlphaFoldDB" id="A0A146KRG2"/>
<keyword evidence="1" id="KW-0472">Membrane</keyword>
<name>A0A146KRG2_LYGHE</name>
<protein>
    <submittedName>
        <fullName evidence="3">Uncharacterized protein</fullName>
    </submittedName>
</protein>
<feature type="non-terminal residue" evidence="3">
    <location>
        <position position="1"/>
    </location>
</feature>
<keyword evidence="2" id="KW-0732">Signal</keyword>
<evidence type="ECO:0000256" key="1">
    <source>
        <dbReference type="SAM" id="Phobius"/>
    </source>
</evidence>
<reference evidence="3" key="1">
    <citation type="journal article" date="2016" name="Gigascience">
        <title>De novo construction of an expanded transcriptome assembly for the western tarnished plant bug, Lygus hesperus.</title>
        <authorList>
            <person name="Tassone E.E."/>
            <person name="Geib S.M."/>
            <person name="Hall B."/>
            <person name="Fabrick J.A."/>
            <person name="Brent C.S."/>
            <person name="Hull J.J."/>
        </authorList>
    </citation>
    <scope>NUCLEOTIDE SEQUENCE</scope>
</reference>
<organism evidence="3">
    <name type="scientific">Lygus hesperus</name>
    <name type="common">Western plant bug</name>
    <dbReference type="NCBI Taxonomy" id="30085"/>
    <lineage>
        <taxon>Eukaryota</taxon>
        <taxon>Metazoa</taxon>
        <taxon>Ecdysozoa</taxon>
        <taxon>Arthropoda</taxon>
        <taxon>Hexapoda</taxon>
        <taxon>Insecta</taxon>
        <taxon>Pterygota</taxon>
        <taxon>Neoptera</taxon>
        <taxon>Paraneoptera</taxon>
        <taxon>Hemiptera</taxon>
        <taxon>Heteroptera</taxon>
        <taxon>Panheteroptera</taxon>
        <taxon>Cimicomorpha</taxon>
        <taxon>Miridae</taxon>
        <taxon>Mirini</taxon>
        <taxon>Lygus</taxon>
    </lineage>
</organism>
<gene>
    <name evidence="3" type="ORF">g.49474</name>
</gene>
<sequence length="246" mass="27981">KDSNHSRMNVLIFLAIIHTVCAKLYHPCELARELYSIASTRSWGHVMNEIPMLVCAAGFQHYSSQFHLYKHHGISYHGIFGLTERDRNRSTTFEFDGVTGDLNTFAHLVLQLGAVDNHPNYQFYQKLCSKPNVNVLSCYLNHLVSSYEVYTPTDPHELNALRKSHLHGDVETNDAEFRQQNISGDTTSPEQLNSDCPNESYGHLKTLSGAVLLYSTFWLTGNTIFIVGAISFTYIRLMCMRALTNW</sequence>
<evidence type="ECO:0000313" key="3">
    <source>
        <dbReference type="EMBL" id="JAP97559.1"/>
    </source>
</evidence>
<accession>A0A146KRG2</accession>
<feature type="chain" id="PRO_5007526662" evidence="2">
    <location>
        <begin position="23"/>
        <end position="246"/>
    </location>
</feature>
<feature type="transmembrane region" description="Helical" evidence="1">
    <location>
        <begin position="211"/>
        <end position="235"/>
    </location>
</feature>
<evidence type="ECO:0000256" key="2">
    <source>
        <dbReference type="SAM" id="SignalP"/>
    </source>
</evidence>
<feature type="signal peptide" evidence="2">
    <location>
        <begin position="1"/>
        <end position="22"/>
    </location>
</feature>
<proteinExistence type="predicted"/>
<keyword evidence="1" id="KW-1133">Transmembrane helix</keyword>